<evidence type="ECO:0000256" key="10">
    <source>
        <dbReference type="SAM" id="MobiDB-lite"/>
    </source>
</evidence>
<evidence type="ECO:0000259" key="11">
    <source>
        <dbReference type="PROSITE" id="PS51746"/>
    </source>
</evidence>
<protein>
    <recommendedName>
        <fullName evidence="3">protein-serine/threonine phosphatase</fullName>
        <ecNumber evidence="3">3.1.3.16</ecNumber>
    </recommendedName>
</protein>
<evidence type="ECO:0000256" key="7">
    <source>
        <dbReference type="ARBA" id="ARBA00022912"/>
    </source>
</evidence>
<dbReference type="InterPro" id="IPR001932">
    <property type="entry name" value="PPM-type_phosphatase-like_dom"/>
</dbReference>
<keyword evidence="8" id="KW-0464">Manganese</keyword>
<dbReference type="PROSITE" id="PS01032">
    <property type="entry name" value="PPM_1"/>
    <property type="match status" value="1"/>
</dbReference>
<dbReference type="AlphaFoldDB" id="A0AAV8SL47"/>
<organism evidence="12 13">
    <name type="scientific">Erythroxylum novogranatense</name>
    <dbReference type="NCBI Taxonomy" id="1862640"/>
    <lineage>
        <taxon>Eukaryota</taxon>
        <taxon>Viridiplantae</taxon>
        <taxon>Streptophyta</taxon>
        <taxon>Embryophyta</taxon>
        <taxon>Tracheophyta</taxon>
        <taxon>Spermatophyta</taxon>
        <taxon>Magnoliopsida</taxon>
        <taxon>eudicotyledons</taxon>
        <taxon>Gunneridae</taxon>
        <taxon>Pentapetalae</taxon>
        <taxon>rosids</taxon>
        <taxon>fabids</taxon>
        <taxon>Malpighiales</taxon>
        <taxon>Erythroxylaceae</taxon>
        <taxon>Erythroxylum</taxon>
    </lineage>
</organism>
<evidence type="ECO:0000256" key="5">
    <source>
        <dbReference type="ARBA" id="ARBA00022801"/>
    </source>
</evidence>
<accession>A0AAV8SL47</accession>
<keyword evidence="5 9" id="KW-0378">Hydrolase</keyword>
<sequence>MANTNRRMQNNRFVGEEDTPERCRERRQRRIMMRRQLGNNTTDNGSAPQTSQTQVTPTASGSSCGASSSGKRVLVDESGSSLSKRVSTSGDKNREDIPAPSSSPPPPPQQSVVTMPAGAVLAPVFGSMSVAGRSREMEDAILTLGNLCEPEINDRRPVHVFGVFDGHGGSHVARMCRQKMHVVLGEELARADGAVRERSRESDQNGQQPVGWVQGLGLGGEEWKLTWTQVLKRIFHRVDQVALSMCPCGAMGNGCRCHPMEMAFEGSTAVLSILTPEHIIVANCGDSRAVLCRRGRPIALSFDHKPDRPDELARITAAGGRVTYQDLARVEGILAMSRAIGDKFLKPVVISEPEITFRRRDPEDECLIIASDGLWDVMSMEVACEVAVGCLREASPISAGSVYDPSRSILAAALLTRLALGRESLDNISVIVVDLKRS</sequence>
<dbReference type="FunFam" id="3.60.40.10:FF:000291">
    <property type="entry name" value="Protein phosphatase 2C 50"/>
    <property type="match status" value="1"/>
</dbReference>
<feature type="compositionally biased region" description="Polar residues" evidence="10">
    <location>
        <begin position="37"/>
        <end position="58"/>
    </location>
</feature>
<comment type="similarity">
    <text evidence="9">Belongs to the PP2C family.</text>
</comment>
<feature type="compositionally biased region" description="Polar residues" evidence="10">
    <location>
        <begin position="1"/>
        <end position="12"/>
    </location>
</feature>
<dbReference type="InterPro" id="IPR036457">
    <property type="entry name" value="PPM-type-like_dom_sf"/>
</dbReference>
<feature type="domain" description="PPM-type phosphatase" evidence="11">
    <location>
        <begin position="124"/>
        <end position="435"/>
    </location>
</feature>
<dbReference type="InterPro" id="IPR015655">
    <property type="entry name" value="PP2C"/>
</dbReference>
<name>A0AAV8SL47_9ROSI</name>
<comment type="cofactor">
    <cofactor evidence="1">
        <name>Mn(2+)</name>
        <dbReference type="ChEBI" id="CHEBI:29035"/>
    </cofactor>
</comment>
<keyword evidence="13" id="KW-1185">Reference proteome</keyword>
<evidence type="ECO:0000256" key="6">
    <source>
        <dbReference type="ARBA" id="ARBA00022842"/>
    </source>
</evidence>
<dbReference type="SUPFAM" id="SSF81606">
    <property type="entry name" value="PP2C-like"/>
    <property type="match status" value="1"/>
</dbReference>
<evidence type="ECO:0000256" key="3">
    <source>
        <dbReference type="ARBA" id="ARBA00013081"/>
    </source>
</evidence>
<dbReference type="Gene3D" id="3.60.40.10">
    <property type="entry name" value="PPM-type phosphatase domain"/>
    <property type="match status" value="1"/>
</dbReference>
<dbReference type="CDD" id="cd00143">
    <property type="entry name" value="PP2Cc"/>
    <property type="match status" value="1"/>
</dbReference>
<dbReference type="EMBL" id="JAIWQS010000010">
    <property type="protein sequence ID" value="KAJ8752952.1"/>
    <property type="molecule type" value="Genomic_DNA"/>
</dbReference>
<keyword evidence="6" id="KW-0460">Magnesium</keyword>
<feature type="compositionally biased region" description="Polar residues" evidence="10">
    <location>
        <begin position="78"/>
        <end position="90"/>
    </location>
</feature>
<evidence type="ECO:0000313" key="13">
    <source>
        <dbReference type="Proteomes" id="UP001159364"/>
    </source>
</evidence>
<feature type="region of interest" description="Disordered" evidence="10">
    <location>
        <begin position="1"/>
        <end position="113"/>
    </location>
</feature>
<dbReference type="SMART" id="SM00332">
    <property type="entry name" value="PP2Cc"/>
    <property type="match status" value="1"/>
</dbReference>
<dbReference type="GO" id="GO:0046872">
    <property type="term" value="F:metal ion binding"/>
    <property type="evidence" value="ECO:0007669"/>
    <property type="project" value="UniProtKB-KW"/>
</dbReference>
<evidence type="ECO:0000256" key="8">
    <source>
        <dbReference type="ARBA" id="ARBA00023211"/>
    </source>
</evidence>
<reference evidence="12 13" key="1">
    <citation type="submission" date="2021-09" db="EMBL/GenBank/DDBJ databases">
        <title>Genomic insights and catalytic innovation underlie evolution of tropane alkaloids biosynthesis.</title>
        <authorList>
            <person name="Wang Y.-J."/>
            <person name="Tian T."/>
            <person name="Huang J.-P."/>
            <person name="Huang S.-X."/>
        </authorList>
    </citation>
    <scope>NUCLEOTIDE SEQUENCE [LARGE SCALE GENOMIC DNA]</scope>
    <source>
        <strain evidence="12">KIB-2018</strain>
        <tissue evidence="12">Leaf</tissue>
    </source>
</reference>
<proteinExistence type="inferred from homology"/>
<dbReference type="Pfam" id="PF00481">
    <property type="entry name" value="PP2C"/>
    <property type="match status" value="2"/>
</dbReference>
<comment type="caution">
    <text evidence="12">The sequence shown here is derived from an EMBL/GenBank/DDBJ whole genome shotgun (WGS) entry which is preliminary data.</text>
</comment>
<evidence type="ECO:0000313" key="12">
    <source>
        <dbReference type="EMBL" id="KAJ8752952.1"/>
    </source>
</evidence>
<evidence type="ECO:0000256" key="2">
    <source>
        <dbReference type="ARBA" id="ARBA00001946"/>
    </source>
</evidence>
<dbReference type="EC" id="3.1.3.16" evidence="3"/>
<evidence type="ECO:0000256" key="4">
    <source>
        <dbReference type="ARBA" id="ARBA00022723"/>
    </source>
</evidence>
<dbReference type="Proteomes" id="UP001159364">
    <property type="component" value="Linkage Group LG10"/>
</dbReference>
<dbReference type="PROSITE" id="PS51746">
    <property type="entry name" value="PPM_2"/>
    <property type="match status" value="1"/>
</dbReference>
<comment type="cofactor">
    <cofactor evidence="2">
        <name>Mg(2+)</name>
        <dbReference type="ChEBI" id="CHEBI:18420"/>
    </cofactor>
</comment>
<keyword evidence="7 9" id="KW-0904">Protein phosphatase</keyword>
<dbReference type="GO" id="GO:0004722">
    <property type="term" value="F:protein serine/threonine phosphatase activity"/>
    <property type="evidence" value="ECO:0007669"/>
    <property type="project" value="UniProtKB-EC"/>
</dbReference>
<evidence type="ECO:0000256" key="1">
    <source>
        <dbReference type="ARBA" id="ARBA00001936"/>
    </source>
</evidence>
<evidence type="ECO:0000256" key="9">
    <source>
        <dbReference type="RuleBase" id="RU003465"/>
    </source>
</evidence>
<feature type="compositionally biased region" description="Low complexity" evidence="10">
    <location>
        <begin position="59"/>
        <end position="70"/>
    </location>
</feature>
<dbReference type="InterPro" id="IPR000222">
    <property type="entry name" value="PP2C_BS"/>
</dbReference>
<dbReference type="PANTHER" id="PTHR47992">
    <property type="entry name" value="PROTEIN PHOSPHATASE"/>
    <property type="match status" value="1"/>
</dbReference>
<keyword evidence="4" id="KW-0479">Metal-binding</keyword>
<gene>
    <name evidence="12" type="ORF">K2173_008687</name>
</gene>